<gene>
    <name evidence="2" type="ORF">EH240_03700</name>
</gene>
<feature type="compositionally biased region" description="Basic and acidic residues" evidence="1">
    <location>
        <begin position="1"/>
        <end position="15"/>
    </location>
</feature>
<sequence length="62" mass="6841">MAEDRKLLIIQGEREESGEEDQPALPSRHIPKPLGEKLGVVDRFKNIHNVGSANSKYNALSG</sequence>
<evidence type="ECO:0000313" key="2">
    <source>
        <dbReference type="EMBL" id="RRI06387.1"/>
    </source>
</evidence>
<name>A0A3P3G6L8_9HYPH</name>
<organism evidence="2 3">
    <name type="scientific">Mesorhizobium tamadayense</name>
    <dbReference type="NCBI Taxonomy" id="425306"/>
    <lineage>
        <taxon>Bacteria</taxon>
        <taxon>Pseudomonadati</taxon>
        <taxon>Pseudomonadota</taxon>
        <taxon>Alphaproteobacteria</taxon>
        <taxon>Hyphomicrobiales</taxon>
        <taxon>Phyllobacteriaceae</taxon>
        <taxon>Mesorhizobium</taxon>
    </lineage>
</organism>
<proteinExistence type="predicted"/>
<dbReference type="RefSeq" id="WP_124996067.1">
    <property type="nucleotide sequence ID" value="NZ_RQXT01000003.1"/>
</dbReference>
<keyword evidence="3" id="KW-1185">Reference proteome</keyword>
<evidence type="ECO:0000256" key="1">
    <source>
        <dbReference type="SAM" id="MobiDB-lite"/>
    </source>
</evidence>
<protein>
    <submittedName>
        <fullName evidence="2">Uncharacterized protein</fullName>
    </submittedName>
</protein>
<feature type="region of interest" description="Disordered" evidence="1">
    <location>
        <begin position="1"/>
        <end position="33"/>
    </location>
</feature>
<comment type="caution">
    <text evidence="2">The sequence shown here is derived from an EMBL/GenBank/DDBJ whole genome shotgun (WGS) entry which is preliminary data.</text>
</comment>
<evidence type="ECO:0000313" key="3">
    <source>
        <dbReference type="Proteomes" id="UP000273786"/>
    </source>
</evidence>
<dbReference type="EMBL" id="RQXT01000003">
    <property type="protein sequence ID" value="RRI06387.1"/>
    <property type="molecule type" value="Genomic_DNA"/>
</dbReference>
<reference evidence="2 3" key="1">
    <citation type="submission" date="2018-11" db="EMBL/GenBank/DDBJ databases">
        <title>the genome of Mesorhizobium tamadayense DSM 28320.</title>
        <authorList>
            <person name="Gao J."/>
        </authorList>
    </citation>
    <scope>NUCLEOTIDE SEQUENCE [LARGE SCALE GENOMIC DNA]</scope>
    <source>
        <strain evidence="2 3">DSM 28320</strain>
    </source>
</reference>
<dbReference type="AlphaFoldDB" id="A0A3P3G6L8"/>
<dbReference type="Proteomes" id="UP000273786">
    <property type="component" value="Unassembled WGS sequence"/>
</dbReference>
<accession>A0A3P3G6L8</accession>